<dbReference type="SUPFAM" id="SSF88946">
    <property type="entry name" value="Sigma2 domain of RNA polymerase sigma factors"/>
    <property type="match status" value="1"/>
</dbReference>
<dbReference type="InterPro" id="IPR007627">
    <property type="entry name" value="RNA_pol_sigma70_r2"/>
</dbReference>
<keyword evidence="3" id="KW-0731">Sigma factor</keyword>
<dbReference type="InterPro" id="IPR036388">
    <property type="entry name" value="WH-like_DNA-bd_sf"/>
</dbReference>
<proteinExistence type="inferred from homology"/>
<feature type="domain" description="RNA polymerase sigma-70 region 2" evidence="6">
    <location>
        <begin position="19"/>
        <end position="83"/>
    </location>
</feature>
<dbReference type="PANTHER" id="PTHR43133:SF8">
    <property type="entry name" value="RNA POLYMERASE SIGMA FACTOR HI_1459-RELATED"/>
    <property type="match status" value="1"/>
</dbReference>
<protein>
    <submittedName>
        <fullName evidence="8">RNA polymerase sigma factor</fullName>
    </submittedName>
</protein>
<name>A0ABP8HZX2_9BURK</name>
<dbReference type="Proteomes" id="UP001500975">
    <property type="component" value="Unassembled WGS sequence"/>
</dbReference>
<comment type="caution">
    <text evidence="8">The sequence shown here is derived from an EMBL/GenBank/DDBJ whole genome shotgun (WGS) entry which is preliminary data.</text>
</comment>
<gene>
    <name evidence="8" type="ORF">GCM10023165_34140</name>
</gene>
<dbReference type="InterPro" id="IPR039425">
    <property type="entry name" value="RNA_pol_sigma-70-like"/>
</dbReference>
<accession>A0ABP8HZX2</accession>
<dbReference type="PANTHER" id="PTHR43133">
    <property type="entry name" value="RNA POLYMERASE ECF-TYPE SIGMA FACTO"/>
    <property type="match status" value="1"/>
</dbReference>
<reference evidence="9" key="1">
    <citation type="journal article" date="2019" name="Int. J. Syst. Evol. Microbiol.">
        <title>The Global Catalogue of Microorganisms (GCM) 10K type strain sequencing project: providing services to taxonomists for standard genome sequencing and annotation.</title>
        <authorList>
            <consortium name="The Broad Institute Genomics Platform"/>
            <consortium name="The Broad Institute Genome Sequencing Center for Infectious Disease"/>
            <person name="Wu L."/>
            <person name="Ma J."/>
        </authorList>
    </citation>
    <scope>NUCLEOTIDE SEQUENCE [LARGE SCALE GENOMIC DNA]</scope>
    <source>
        <strain evidence="9">JCM 17804</strain>
    </source>
</reference>
<keyword evidence="2" id="KW-0805">Transcription regulation</keyword>
<dbReference type="InterPro" id="IPR013325">
    <property type="entry name" value="RNA_pol_sigma_r2"/>
</dbReference>
<feature type="domain" description="RNA polymerase sigma factor 70 region 4 type 2" evidence="7">
    <location>
        <begin position="120"/>
        <end position="170"/>
    </location>
</feature>
<dbReference type="InterPro" id="IPR013324">
    <property type="entry name" value="RNA_pol_sigma_r3/r4-like"/>
</dbReference>
<dbReference type="NCBIfam" id="TIGR02937">
    <property type="entry name" value="sigma70-ECF"/>
    <property type="match status" value="1"/>
</dbReference>
<dbReference type="Gene3D" id="1.10.1740.10">
    <property type="match status" value="1"/>
</dbReference>
<evidence type="ECO:0000313" key="9">
    <source>
        <dbReference type="Proteomes" id="UP001500975"/>
    </source>
</evidence>
<evidence type="ECO:0000256" key="3">
    <source>
        <dbReference type="ARBA" id="ARBA00023082"/>
    </source>
</evidence>
<dbReference type="Gene3D" id="1.10.10.10">
    <property type="entry name" value="Winged helix-like DNA-binding domain superfamily/Winged helix DNA-binding domain"/>
    <property type="match status" value="1"/>
</dbReference>
<evidence type="ECO:0000256" key="5">
    <source>
        <dbReference type="ARBA" id="ARBA00023163"/>
    </source>
</evidence>
<evidence type="ECO:0000256" key="1">
    <source>
        <dbReference type="ARBA" id="ARBA00010641"/>
    </source>
</evidence>
<organism evidence="8 9">
    <name type="scientific">Variovorax defluvii</name>
    <dbReference type="NCBI Taxonomy" id="913761"/>
    <lineage>
        <taxon>Bacteria</taxon>
        <taxon>Pseudomonadati</taxon>
        <taxon>Pseudomonadota</taxon>
        <taxon>Betaproteobacteria</taxon>
        <taxon>Burkholderiales</taxon>
        <taxon>Comamonadaceae</taxon>
        <taxon>Variovorax</taxon>
    </lineage>
</organism>
<comment type="similarity">
    <text evidence="1">Belongs to the sigma-70 factor family. ECF subfamily.</text>
</comment>
<keyword evidence="9" id="KW-1185">Reference proteome</keyword>
<evidence type="ECO:0000256" key="2">
    <source>
        <dbReference type="ARBA" id="ARBA00023015"/>
    </source>
</evidence>
<dbReference type="EMBL" id="BAABGJ010000057">
    <property type="protein sequence ID" value="GAA4348395.1"/>
    <property type="molecule type" value="Genomic_DNA"/>
</dbReference>
<dbReference type="Pfam" id="PF04542">
    <property type="entry name" value="Sigma70_r2"/>
    <property type="match status" value="1"/>
</dbReference>
<evidence type="ECO:0000256" key="4">
    <source>
        <dbReference type="ARBA" id="ARBA00023125"/>
    </source>
</evidence>
<dbReference type="SUPFAM" id="SSF88659">
    <property type="entry name" value="Sigma3 and sigma4 domains of RNA polymerase sigma factors"/>
    <property type="match status" value="1"/>
</dbReference>
<dbReference type="Pfam" id="PF08281">
    <property type="entry name" value="Sigma70_r4_2"/>
    <property type="match status" value="1"/>
</dbReference>
<sequence length="183" mass="20032">MAPAAAVAAMDKEALFRRLIKDYGAALRYFVLRRVGNPTDAEEVAQQALVEAATNLAAYRGEAEISTWTFGIASNLIRNHINRSPERRYVFEPADVLDLLEDPTSDPFDVLSRRQVMNIVVAKLGELPKGMAEALLLVSVDGLSYEDTASQLGVPVGTVRSRVSRARATLRALLRDAGFDEQA</sequence>
<evidence type="ECO:0000259" key="7">
    <source>
        <dbReference type="Pfam" id="PF08281"/>
    </source>
</evidence>
<dbReference type="InterPro" id="IPR013249">
    <property type="entry name" value="RNA_pol_sigma70_r4_t2"/>
</dbReference>
<keyword evidence="5" id="KW-0804">Transcription</keyword>
<keyword evidence="4" id="KW-0238">DNA-binding</keyword>
<evidence type="ECO:0000259" key="6">
    <source>
        <dbReference type="Pfam" id="PF04542"/>
    </source>
</evidence>
<dbReference type="InterPro" id="IPR014284">
    <property type="entry name" value="RNA_pol_sigma-70_dom"/>
</dbReference>
<evidence type="ECO:0000313" key="8">
    <source>
        <dbReference type="EMBL" id="GAA4348395.1"/>
    </source>
</evidence>
<dbReference type="CDD" id="cd06171">
    <property type="entry name" value="Sigma70_r4"/>
    <property type="match status" value="1"/>
</dbReference>